<sequence>MRFDGAEGHHGGIVFYGLYTPLQGTPVIAKALRILRDRGVTPPVTMIGTGQDYAEVREILRDCSNVRFVDWVDPGDLPSLIARHDISLGIFSTTPKAFESCRTRCTSPSPPDARL</sequence>
<protein>
    <submittedName>
        <fullName evidence="1">CAZy families GT4 protein</fullName>
    </submittedName>
</protein>
<organism evidence="1">
    <name type="scientific">uncultured Methanothermus sp</name>
    <dbReference type="NCBI Taxonomy" id="1334622"/>
    <lineage>
        <taxon>Archaea</taxon>
        <taxon>Methanobacteriati</taxon>
        <taxon>Methanobacteriota</taxon>
        <taxon>Methanomada group</taxon>
        <taxon>Methanobacteria</taxon>
        <taxon>Methanobacteriales</taxon>
        <taxon>Methanothermaceae</taxon>
        <taxon>Methanothermus</taxon>
        <taxon>environmental samples</taxon>
    </lineage>
</organism>
<accession>A0A060C0A1</accession>
<proteinExistence type="predicted"/>
<reference evidence="1" key="1">
    <citation type="journal article" date="2013" name="Environ. Microbiol.">
        <title>Seasonally variable intestinal metagenomes of the red palm weevil (Rhynchophorus ferrugineus).</title>
        <authorList>
            <person name="Jia S."/>
            <person name="Zhang X."/>
            <person name="Zhang G."/>
            <person name="Yin A."/>
            <person name="Zhang S."/>
            <person name="Li F."/>
            <person name="Wang L."/>
            <person name="Zhao D."/>
            <person name="Yun Q."/>
            <person name="Tala"/>
            <person name="Wang J."/>
            <person name="Sun G."/>
            <person name="Baabdullah M."/>
            <person name="Yu X."/>
            <person name="Hu S."/>
            <person name="Al-Mssallem I.S."/>
            <person name="Yu J."/>
        </authorList>
    </citation>
    <scope>NUCLEOTIDE SEQUENCE</scope>
</reference>
<dbReference type="AlphaFoldDB" id="A0A060C0A1"/>
<dbReference type="SUPFAM" id="SSF53756">
    <property type="entry name" value="UDP-Glycosyltransferase/glycogen phosphorylase"/>
    <property type="match status" value="1"/>
</dbReference>
<dbReference type="Gene3D" id="3.40.50.2000">
    <property type="entry name" value="Glycogen Phosphorylase B"/>
    <property type="match status" value="1"/>
</dbReference>
<name>A0A060C0A1_9EURY</name>
<evidence type="ECO:0000313" key="1">
    <source>
        <dbReference type="EMBL" id="AIA90103.1"/>
    </source>
</evidence>
<dbReference type="EMBL" id="KF122806">
    <property type="protein sequence ID" value="AIA90103.1"/>
    <property type="molecule type" value="Genomic_DNA"/>
</dbReference>